<protein>
    <submittedName>
        <fullName evidence="1">Uncharacterized protein</fullName>
    </submittedName>
</protein>
<dbReference type="Proteomes" id="UP000239874">
    <property type="component" value="Unassembled WGS sequence"/>
</dbReference>
<accession>A0A2S6AMQ4</accession>
<organism evidence="1 2">
    <name type="scientific">Nocardia nova</name>
    <dbReference type="NCBI Taxonomy" id="37330"/>
    <lineage>
        <taxon>Bacteria</taxon>
        <taxon>Bacillati</taxon>
        <taxon>Actinomycetota</taxon>
        <taxon>Actinomycetes</taxon>
        <taxon>Mycobacteriales</taxon>
        <taxon>Nocardiaceae</taxon>
        <taxon>Nocardia</taxon>
    </lineage>
</organism>
<evidence type="ECO:0000313" key="1">
    <source>
        <dbReference type="EMBL" id="PPJ36483.1"/>
    </source>
</evidence>
<gene>
    <name evidence="1" type="ORF">C5E45_20790</name>
</gene>
<dbReference type="EMBL" id="PSZC01000014">
    <property type="protein sequence ID" value="PPJ36483.1"/>
    <property type="molecule type" value="Genomic_DNA"/>
</dbReference>
<proteinExistence type="predicted"/>
<dbReference type="RefSeq" id="WP_104380279.1">
    <property type="nucleotide sequence ID" value="NZ_PSZC01000014.1"/>
</dbReference>
<comment type="caution">
    <text evidence="1">The sequence shown here is derived from an EMBL/GenBank/DDBJ whole genome shotgun (WGS) entry which is preliminary data.</text>
</comment>
<name>A0A2S6AMQ4_9NOCA</name>
<dbReference type="AlphaFoldDB" id="A0A2S6AMQ4"/>
<sequence>MTWFDNLPAKKRLLLQSRLQDAMAAPVREYAKDDVGFGCWLLIAISAYYLKVPTAELVVPEAHWRNHYDNGLSPFEALEAVTAPAAAGRG</sequence>
<evidence type="ECO:0000313" key="2">
    <source>
        <dbReference type="Proteomes" id="UP000239874"/>
    </source>
</evidence>
<reference evidence="1 2" key="1">
    <citation type="submission" date="2018-02" db="EMBL/GenBank/DDBJ databases">
        <title>8 Nocardia nova and 1 Nocardia cyriacigeorgica strain used for evolution to TMP-SMX.</title>
        <authorList>
            <person name="Mehta H."/>
            <person name="Weng J."/>
            <person name="Shamoo Y."/>
        </authorList>
    </citation>
    <scope>NUCLEOTIDE SEQUENCE [LARGE SCALE GENOMIC DNA]</scope>
    <source>
        <strain evidence="1 2">MDA3139</strain>
    </source>
</reference>